<evidence type="ECO:0000259" key="6">
    <source>
        <dbReference type="Pfam" id="PF01266"/>
    </source>
</evidence>
<dbReference type="PANTHER" id="PTHR43624:SF2">
    <property type="entry name" value="ELECTRON TRANSFER FLAVOPROTEIN-QUINONE OXIDOREDUCTASE YDIS-RELATED"/>
    <property type="match status" value="1"/>
</dbReference>
<evidence type="ECO:0000256" key="2">
    <source>
        <dbReference type="ARBA" id="ARBA00006796"/>
    </source>
</evidence>
<dbReference type="PANTHER" id="PTHR43624">
    <property type="entry name" value="ELECTRON TRANSFER FLAVOPROTEIN-QUINONE OXIDOREDUCTASE YDIS-RELATED"/>
    <property type="match status" value="1"/>
</dbReference>
<dbReference type="InterPro" id="IPR006076">
    <property type="entry name" value="FAD-dep_OxRdtase"/>
</dbReference>
<name>A0A212JIL4_9DELT</name>
<dbReference type="NCBIfam" id="NF007450">
    <property type="entry name" value="PRK10015.1"/>
    <property type="match status" value="1"/>
</dbReference>
<dbReference type="SUPFAM" id="SSF54373">
    <property type="entry name" value="FAD-linked reductases, C-terminal domain"/>
    <property type="match status" value="1"/>
</dbReference>
<evidence type="ECO:0000259" key="7">
    <source>
        <dbReference type="Pfam" id="PF26311"/>
    </source>
</evidence>
<gene>
    <name evidence="8" type="primary">ydiS</name>
    <name evidence="8" type="ORF">KL86DPRO_11554</name>
</gene>
<evidence type="ECO:0000256" key="3">
    <source>
        <dbReference type="ARBA" id="ARBA00022630"/>
    </source>
</evidence>
<dbReference type="InterPro" id="IPR039651">
    <property type="entry name" value="FixC-like"/>
</dbReference>
<dbReference type="SUPFAM" id="SSF51905">
    <property type="entry name" value="FAD/NAD(P)-binding domain"/>
    <property type="match status" value="1"/>
</dbReference>
<protein>
    <submittedName>
        <fullName evidence="8">Putative oxidoreductase subunit with FAD/NAD(P)-binding domain</fullName>
    </submittedName>
</protein>
<dbReference type="EMBL" id="FLUQ01000001">
    <property type="protein sequence ID" value="SBV99274.1"/>
    <property type="molecule type" value="Genomic_DNA"/>
</dbReference>
<sequence length="428" mass="45677">MADYDAIVVGAGLSGSTAAYLMAKAGLSVLVVERGDTAGSKNVTGGRLYGHSLEKIIPGFADEAPVERKVMRERITMMTPESAFTVDFAADKFADPASASYTVLRAEFDAWLAGKAEEAGCDVVCPAVVDDLLRDENGKIVGVIAGEDELTAEVVLLAEGVNGMLAQKAGLKKELSPHHVAVGVKEIVELGEGLVNDRFNLASGQGLCHMFAGSLSNNLVGGGFMYTNKDSVSVGMVMTVAGMCKSDKRLPDMMEEFRNSSPVRPFLEGGKLIEYSAHLVPEGGINMTPTLYADNVLVLGDTAGFCLNMGYTVRGMDYAIGSAECAAQTVIEAKERGDFSAAALSGYKTRLENSFVMQDMVTHKHAPDFVEHTPNLFNRYPELVQNIFLEMFTVNGPSKLMAKKALPHVLKAGLFSLAKDGLRGARAI</sequence>
<organism evidence="8">
    <name type="scientific">uncultured delta proteobacterium</name>
    <dbReference type="NCBI Taxonomy" id="34034"/>
    <lineage>
        <taxon>Bacteria</taxon>
        <taxon>Deltaproteobacteria</taxon>
        <taxon>environmental samples</taxon>
    </lineage>
</organism>
<evidence type="ECO:0000256" key="5">
    <source>
        <dbReference type="ARBA" id="ARBA00023002"/>
    </source>
</evidence>
<keyword evidence="5" id="KW-0560">Oxidoreductase</keyword>
<dbReference type="Gene3D" id="3.50.50.60">
    <property type="entry name" value="FAD/NAD(P)-binding domain"/>
    <property type="match status" value="1"/>
</dbReference>
<evidence type="ECO:0000256" key="1">
    <source>
        <dbReference type="ARBA" id="ARBA00001974"/>
    </source>
</evidence>
<dbReference type="Pfam" id="PF01266">
    <property type="entry name" value="DAO"/>
    <property type="match status" value="1"/>
</dbReference>
<reference evidence="8" key="1">
    <citation type="submission" date="2016-04" db="EMBL/GenBank/DDBJ databases">
        <authorList>
            <person name="Evans L.H."/>
            <person name="Alamgir A."/>
            <person name="Owens N."/>
            <person name="Weber N.D."/>
            <person name="Virtaneva K."/>
            <person name="Barbian K."/>
            <person name="Babar A."/>
            <person name="Rosenke K."/>
        </authorList>
    </citation>
    <scope>NUCLEOTIDE SEQUENCE</scope>
    <source>
        <strain evidence="8">86</strain>
    </source>
</reference>
<proteinExistence type="inferred from homology"/>
<keyword evidence="4" id="KW-0274">FAD</keyword>
<dbReference type="InterPro" id="IPR036188">
    <property type="entry name" value="FAD/NAD-bd_sf"/>
</dbReference>
<dbReference type="AlphaFoldDB" id="A0A212JIL4"/>
<dbReference type="Pfam" id="PF26311">
    <property type="entry name" value="ETF-QO_FixC_C"/>
    <property type="match status" value="1"/>
</dbReference>
<comment type="similarity">
    <text evidence="2">Belongs to the ETF-QO/FixC family.</text>
</comment>
<dbReference type="GO" id="GO:0016491">
    <property type="term" value="F:oxidoreductase activity"/>
    <property type="evidence" value="ECO:0007669"/>
    <property type="project" value="UniProtKB-KW"/>
</dbReference>
<accession>A0A212JIL4</accession>
<keyword evidence="3" id="KW-0285">Flavoprotein</keyword>
<evidence type="ECO:0000256" key="4">
    <source>
        <dbReference type="ARBA" id="ARBA00022827"/>
    </source>
</evidence>
<feature type="domain" description="FAD dependent oxidoreductase" evidence="6">
    <location>
        <begin position="5"/>
        <end position="52"/>
    </location>
</feature>
<evidence type="ECO:0000313" key="8">
    <source>
        <dbReference type="EMBL" id="SBV99274.1"/>
    </source>
</evidence>
<comment type="cofactor">
    <cofactor evidence="1">
        <name>FAD</name>
        <dbReference type="ChEBI" id="CHEBI:57692"/>
    </cofactor>
</comment>
<dbReference type="InterPro" id="IPR059103">
    <property type="entry name" value="FixC-like_C"/>
</dbReference>
<feature type="domain" description="FixC-like C-terminal" evidence="7">
    <location>
        <begin position="366"/>
        <end position="427"/>
    </location>
</feature>